<feature type="active site" evidence="5">
    <location>
        <position position="146"/>
    </location>
</feature>
<evidence type="ECO:0000259" key="6">
    <source>
        <dbReference type="PROSITE" id="PS51898"/>
    </source>
</evidence>
<dbReference type="InterPro" id="IPR013762">
    <property type="entry name" value="Integrase-like_cat_sf"/>
</dbReference>
<evidence type="ECO:0000256" key="5">
    <source>
        <dbReference type="HAMAP-Rule" id="MF_02055"/>
    </source>
</evidence>
<dbReference type="PROSITE" id="PS51898">
    <property type="entry name" value="TYR_RECOMBINASE"/>
    <property type="match status" value="1"/>
</dbReference>
<feature type="active site" description="O-(3'-phospho-DNA)-tyrosine intermediate" evidence="5">
    <location>
        <position position="265"/>
    </location>
</feature>
<dbReference type="GeneID" id="55640628"/>
<dbReference type="Gene3D" id="1.10.443.10">
    <property type="entry name" value="Intergrase catalytic core"/>
    <property type="match status" value="1"/>
</dbReference>
<feature type="active site" evidence="5">
    <location>
        <position position="171"/>
    </location>
</feature>
<evidence type="ECO:0000313" key="8">
    <source>
        <dbReference type="EMBL" id="QKQ99285.1"/>
    </source>
</evidence>
<dbReference type="PROSITE" id="PS51900">
    <property type="entry name" value="CB"/>
    <property type="match status" value="1"/>
</dbReference>
<dbReference type="EMBL" id="CP049074">
    <property type="protein sequence ID" value="QKQ99285.1"/>
    <property type="molecule type" value="Genomic_DNA"/>
</dbReference>
<evidence type="ECO:0000256" key="3">
    <source>
        <dbReference type="ARBA" id="ARBA00023125"/>
    </source>
</evidence>
<dbReference type="SUPFAM" id="SSF56349">
    <property type="entry name" value="DNA breaking-rejoining enzymes"/>
    <property type="match status" value="1"/>
</dbReference>
<keyword evidence="3 5" id="KW-0238">DNA-binding</keyword>
<evidence type="ECO:0000256" key="4">
    <source>
        <dbReference type="ARBA" id="ARBA00023172"/>
    </source>
</evidence>
<comment type="function">
    <text evidence="5">Site-specific tyrosine recombinase, which acts by catalyzing the cutting and rejoining of the recombining DNA molecules.</text>
</comment>
<feature type="active site" evidence="5">
    <location>
        <position position="256"/>
    </location>
</feature>
<dbReference type="GO" id="GO:0009037">
    <property type="term" value="F:tyrosine-based site-specific recombinase activity"/>
    <property type="evidence" value="ECO:0007669"/>
    <property type="project" value="UniProtKB-UniRule"/>
</dbReference>
<dbReference type="KEGG" id="mten:GWK48_01740"/>
<dbReference type="PANTHER" id="PTHR30349">
    <property type="entry name" value="PHAGE INTEGRASE-RELATED"/>
    <property type="match status" value="1"/>
</dbReference>
<gene>
    <name evidence="5" type="primary">xerA</name>
    <name evidence="8" type="ORF">GWK48_01740</name>
</gene>
<comment type="similarity">
    <text evidence="5">Belongs to the 'phage' integrase family. XerA subfamily.</text>
</comment>
<dbReference type="InterPro" id="IPR002104">
    <property type="entry name" value="Integrase_catalytic"/>
</dbReference>
<dbReference type="HAMAP" id="MF_02055">
    <property type="entry name" value="Recomb_XerA"/>
    <property type="match status" value="1"/>
</dbReference>
<accession>A0A6N0NRB9</accession>
<feature type="active site" evidence="5">
    <location>
        <position position="230"/>
    </location>
</feature>
<evidence type="ECO:0000256" key="1">
    <source>
        <dbReference type="ARBA" id="ARBA00022490"/>
    </source>
</evidence>
<dbReference type="InterPro" id="IPR050090">
    <property type="entry name" value="Tyrosine_recombinase_XerCD"/>
</dbReference>
<dbReference type="GO" id="GO:0003677">
    <property type="term" value="F:DNA binding"/>
    <property type="evidence" value="ECO:0007669"/>
    <property type="project" value="UniProtKB-UniRule"/>
</dbReference>
<dbReference type="RefSeq" id="WP_174629042.1">
    <property type="nucleotide sequence ID" value="NZ_CP049074.1"/>
</dbReference>
<evidence type="ECO:0000259" key="7">
    <source>
        <dbReference type="PROSITE" id="PS51900"/>
    </source>
</evidence>
<sequence>MKLQLGDPPNDADPYEYFVNALKFSGAGSGTVKIYSTAVRDFLSFIKKDPRMATNQDLINWINELSSRKGKLIDNRRGRISTVRIYVIAVRRFLRWLGVNVKPPIPRTKNPDRKALRDEDIEILLSNCRKLRDKVIISLLIDTGLRSSEILSIKVKDINLNRKLIKVIETKNGEERIVLFTTRTAVLLERYLKVYKKNPEDLLFDMSYQALYKLIRRLGEKTGIDWLRPHILRHTFATKAIKKGLPLPVVQRLLGHKDIKTTQIYTHLVTEDLEKAYKTAFES</sequence>
<dbReference type="Pfam" id="PF00589">
    <property type="entry name" value="Phage_integrase"/>
    <property type="match status" value="1"/>
</dbReference>
<feature type="domain" description="Core-binding (CB)" evidence="7">
    <location>
        <begin position="9"/>
        <end position="98"/>
    </location>
</feature>
<dbReference type="AlphaFoldDB" id="A0A6N0NRB9"/>
<organism evidence="8 9">
    <name type="scientific">Metallosphaera tengchongensis</name>
    <dbReference type="NCBI Taxonomy" id="1532350"/>
    <lineage>
        <taxon>Archaea</taxon>
        <taxon>Thermoproteota</taxon>
        <taxon>Thermoprotei</taxon>
        <taxon>Sulfolobales</taxon>
        <taxon>Sulfolobaceae</taxon>
        <taxon>Metallosphaera</taxon>
    </lineage>
</organism>
<feature type="active site" evidence="5">
    <location>
        <position position="233"/>
    </location>
</feature>
<keyword evidence="1 5" id="KW-0963">Cytoplasm</keyword>
<dbReference type="PANTHER" id="PTHR30349:SF41">
    <property type="entry name" value="INTEGRASE_RECOMBINASE PROTEIN MJ0367-RELATED"/>
    <property type="match status" value="1"/>
</dbReference>
<dbReference type="Proteomes" id="UP000509301">
    <property type="component" value="Chromosome"/>
</dbReference>
<dbReference type="Gene3D" id="1.10.150.130">
    <property type="match status" value="1"/>
</dbReference>
<feature type="domain" description="Tyr recombinase" evidence="6">
    <location>
        <begin position="111"/>
        <end position="278"/>
    </location>
</feature>
<dbReference type="GO" id="GO:0006313">
    <property type="term" value="P:DNA transposition"/>
    <property type="evidence" value="ECO:0007669"/>
    <property type="project" value="UniProtKB-UniRule"/>
</dbReference>
<dbReference type="GO" id="GO:0005737">
    <property type="term" value="C:cytoplasm"/>
    <property type="evidence" value="ECO:0007669"/>
    <property type="project" value="UniProtKB-SubCell"/>
</dbReference>
<dbReference type="OrthoDB" id="142231at2157"/>
<name>A0A6N0NRB9_9CREN</name>
<dbReference type="InterPro" id="IPR044068">
    <property type="entry name" value="CB"/>
</dbReference>
<dbReference type="InterPro" id="IPR011010">
    <property type="entry name" value="DNA_brk_join_enz"/>
</dbReference>
<dbReference type="NCBIfam" id="NF040815">
    <property type="entry name" value="recomb_XerA_Arch"/>
    <property type="match status" value="1"/>
</dbReference>
<proteinExistence type="inferred from homology"/>
<keyword evidence="4 5" id="KW-0233">DNA recombination</keyword>
<protein>
    <recommendedName>
        <fullName evidence="5">Tyrosine recombinase XerA</fullName>
    </recommendedName>
</protein>
<keyword evidence="2 5" id="KW-0229">DNA integration</keyword>
<reference evidence="8 9" key="1">
    <citation type="submission" date="2020-02" db="EMBL/GenBank/DDBJ databases">
        <title>Comparative genome analysis reveals the metabolism and evolution of the thermophilic archaeal genus Metallosphaera.</title>
        <authorList>
            <person name="Jiang C."/>
        </authorList>
    </citation>
    <scope>NUCLEOTIDE SEQUENCE [LARGE SCALE GENOMIC DNA]</scope>
    <source>
        <strain evidence="8 9">Ric-A</strain>
    </source>
</reference>
<dbReference type="InterPro" id="IPR010998">
    <property type="entry name" value="Integrase_recombinase_N"/>
</dbReference>
<evidence type="ECO:0000313" key="9">
    <source>
        <dbReference type="Proteomes" id="UP000509301"/>
    </source>
</evidence>
<dbReference type="InterPro" id="IPR033686">
    <property type="entry name" value="XerA"/>
</dbReference>
<comment type="subcellular location">
    <subcellularLocation>
        <location evidence="5">Cytoplasm</location>
    </subcellularLocation>
</comment>
<evidence type="ECO:0000256" key="2">
    <source>
        <dbReference type="ARBA" id="ARBA00022908"/>
    </source>
</evidence>
<keyword evidence="9" id="KW-1185">Reference proteome</keyword>